<dbReference type="AlphaFoldDB" id="A0A3B1CHP4"/>
<dbReference type="SUPFAM" id="SSF102705">
    <property type="entry name" value="NIF3 (NGG1p interacting factor 3)-like"/>
    <property type="match status" value="1"/>
</dbReference>
<accession>A0A3B1CHP4</accession>
<evidence type="ECO:0000313" key="1">
    <source>
        <dbReference type="EMBL" id="VAX29739.1"/>
    </source>
</evidence>
<dbReference type="EMBL" id="UOGH01000129">
    <property type="protein sequence ID" value="VAX29739.1"/>
    <property type="molecule type" value="Genomic_DNA"/>
</dbReference>
<evidence type="ECO:0008006" key="2">
    <source>
        <dbReference type="Google" id="ProtNLM"/>
    </source>
</evidence>
<sequence length="316" mass="35258">MTLGELYEKAVSTGIGNDPRGIDIVNNELSSNKKNFDELKDRDKEFFDKETLKNPYADSRILYGNGDEEIKTILAGIDIEVGEVVLADQLRSKGRTISMLLSHHPEGRAYAHLYDVMRMQSDVLHRFGVPINIAEDLMEGRIKEVERRLMPVNHTRAVDAARLLDIPFMCLHTPADNMVASYLQGVFDERKPYRIEDVVDLLLEVPEYRQAKKIGSGPKILIGSEKRKAGKVFVDMTGGTEGSKKIFSSLTAGGVSTIVAMHLSEDHRKEAEKNHLNVVIAGHIASDNVGVNLLLDRILDDTIEVIECSGFSRVTR</sequence>
<dbReference type="InterPro" id="IPR036069">
    <property type="entry name" value="DUF34/NIF3_sf"/>
</dbReference>
<gene>
    <name evidence="1" type="ORF">MNBD_NITROSPIRAE02-576</name>
</gene>
<protein>
    <recommendedName>
        <fullName evidence="2">NGG1p interacting factor NIF3</fullName>
    </recommendedName>
</protein>
<proteinExistence type="predicted"/>
<organism evidence="1">
    <name type="scientific">hydrothermal vent metagenome</name>
    <dbReference type="NCBI Taxonomy" id="652676"/>
    <lineage>
        <taxon>unclassified sequences</taxon>
        <taxon>metagenomes</taxon>
        <taxon>ecological metagenomes</taxon>
    </lineage>
</organism>
<reference evidence="1" key="1">
    <citation type="submission" date="2018-06" db="EMBL/GenBank/DDBJ databases">
        <authorList>
            <person name="Zhirakovskaya E."/>
        </authorList>
    </citation>
    <scope>NUCLEOTIDE SEQUENCE</scope>
</reference>
<name>A0A3B1CHP4_9ZZZZ</name>